<protein>
    <submittedName>
        <fullName evidence="2">Uncharacterized protein</fullName>
    </submittedName>
</protein>
<accession>A0A7S8F5Z8</accession>
<feature type="chain" id="PRO_5032469482" evidence="1">
    <location>
        <begin position="23"/>
        <end position="145"/>
    </location>
</feature>
<organism evidence="2 3">
    <name type="scientific">Qipengyuania soli</name>
    <dbReference type="NCBI Taxonomy" id="2782568"/>
    <lineage>
        <taxon>Bacteria</taxon>
        <taxon>Pseudomonadati</taxon>
        <taxon>Pseudomonadota</taxon>
        <taxon>Alphaproteobacteria</taxon>
        <taxon>Sphingomonadales</taxon>
        <taxon>Erythrobacteraceae</taxon>
        <taxon>Qipengyuania</taxon>
    </lineage>
</organism>
<keyword evidence="3" id="KW-1185">Reference proteome</keyword>
<feature type="signal peptide" evidence="1">
    <location>
        <begin position="1"/>
        <end position="22"/>
    </location>
</feature>
<evidence type="ECO:0000313" key="2">
    <source>
        <dbReference type="EMBL" id="QPC99776.1"/>
    </source>
</evidence>
<dbReference type="EMBL" id="CP064654">
    <property type="protein sequence ID" value="QPC99776.1"/>
    <property type="molecule type" value="Genomic_DNA"/>
</dbReference>
<evidence type="ECO:0000256" key="1">
    <source>
        <dbReference type="SAM" id="SignalP"/>
    </source>
</evidence>
<reference evidence="2 3" key="1">
    <citation type="submission" date="2020-11" db="EMBL/GenBank/DDBJ databases">
        <title>The genome sequence of Erythrobacter sp. 6D36.</title>
        <authorList>
            <person name="Liu Y."/>
        </authorList>
    </citation>
    <scope>NUCLEOTIDE SEQUENCE [LARGE SCALE GENOMIC DNA]</scope>
    <source>
        <strain evidence="2 3">6D36</strain>
    </source>
</reference>
<proteinExistence type="predicted"/>
<dbReference type="KEGG" id="qso:IRL76_04295"/>
<dbReference type="AlphaFoldDB" id="A0A7S8F5Z8"/>
<dbReference type="RefSeq" id="WP_200983485.1">
    <property type="nucleotide sequence ID" value="NZ_CP064654.1"/>
</dbReference>
<evidence type="ECO:0000313" key="3">
    <source>
        <dbReference type="Proteomes" id="UP000594459"/>
    </source>
</evidence>
<keyword evidence="1" id="KW-0732">Signal</keyword>
<sequence>MKKLILAAAALGLGLSATPASADDATSHELREVDWYRVQFIKWKEGKGGRAHEIIEIFEKTDKALGWNDVIDFHMSTGEWDSVVAMKMRNGIASMGWKKDPDGDKWMAEFSKQAGGEDKAKALFAEFDECILEQQTQIGHIDINE</sequence>
<dbReference type="Proteomes" id="UP000594459">
    <property type="component" value="Chromosome"/>
</dbReference>
<gene>
    <name evidence="2" type="ORF">IRL76_04295</name>
</gene>
<name>A0A7S8F5Z8_9SPHN</name>